<dbReference type="GO" id="GO:0098046">
    <property type="term" value="C:type V protein secretion system complex"/>
    <property type="evidence" value="ECO:0007669"/>
    <property type="project" value="TreeGrafter"/>
</dbReference>
<dbReference type="GO" id="GO:0009279">
    <property type="term" value="C:cell outer membrane"/>
    <property type="evidence" value="ECO:0007669"/>
    <property type="project" value="UniProtKB-SubCell"/>
</dbReference>
<dbReference type="InterPro" id="IPR013686">
    <property type="entry name" value="Polypept-transport_assoc_ShlB"/>
</dbReference>
<evidence type="ECO:0000259" key="10">
    <source>
        <dbReference type="Pfam" id="PF03865"/>
    </source>
</evidence>
<evidence type="ECO:0000256" key="8">
    <source>
        <dbReference type="SAM" id="MobiDB-lite"/>
    </source>
</evidence>
<dbReference type="KEGG" id="mfa:Mfla_0484"/>
<keyword evidence="4" id="KW-0812">Transmembrane</keyword>
<dbReference type="EMBL" id="CP000284">
    <property type="protein sequence ID" value="ABE48754.1"/>
    <property type="molecule type" value="Genomic_DNA"/>
</dbReference>
<evidence type="ECO:0000256" key="2">
    <source>
        <dbReference type="ARBA" id="ARBA00009055"/>
    </source>
</evidence>
<evidence type="ECO:0000256" key="7">
    <source>
        <dbReference type="ARBA" id="ARBA00023237"/>
    </source>
</evidence>
<evidence type="ECO:0000256" key="4">
    <source>
        <dbReference type="ARBA" id="ARBA00022692"/>
    </source>
</evidence>
<organism evidence="13 14">
    <name type="scientific">Methylobacillus flagellatus (strain ATCC 51484 / DSM 6875 / VKM B-1610 / KT)</name>
    <dbReference type="NCBI Taxonomy" id="265072"/>
    <lineage>
        <taxon>Bacteria</taxon>
        <taxon>Pseudomonadati</taxon>
        <taxon>Pseudomonadota</taxon>
        <taxon>Betaproteobacteria</taxon>
        <taxon>Nitrosomonadales</taxon>
        <taxon>Methylophilaceae</taxon>
        <taxon>Methylobacillus</taxon>
    </lineage>
</organism>
<dbReference type="InterPro" id="IPR035251">
    <property type="entry name" value="ShlB_POTRA"/>
</dbReference>
<dbReference type="Proteomes" id="UP000002440">
    <property type="component" value="Chromosome"/>
</dbReference>
<dbReference type="PIRSF" id="PIRSF029745">
    <property type="entry name" value="FhaC"/>
    <property type="match status" value="1"/>
</dbReference>
<evidence type="ECO:0000256" key="9">
    <source>
        <dbReference type="SAM" id="SignalP"/>
    </source>
</evidence>
<feature type="region of interest" description="Disordered" evidence="8">
    <location>
        <begin position="47"/>
        <end position="66"/>
    </location>
</feature>
<dbReference type="GO" id="GO:0046819">
    <property type="term" value="P:protein secretion by the type V secretion system"/>
    <property type="evidence" value="ECO:0007669"/>
    <property type="project" value="TreeGrafter"/>
</dbReference>
<evidence type="ECO:0000313" key="14">
    <source>
        <dbReference type="Proteomes" id="UP000002440"/>
    </source>
</evidence>
<dbReference type="AlphaFoldDB" id="Q1H433"/>
<dbReference type="FunFam" id="2.40.160.50:FF:000009">
    <property type="entry name" value="Putative hemolysin activator protein"/>
    <property type="match status" value="1"/>
</dbReference>
<dbReference type="InterPro" id="IPR051544">
    <property type="entry name" value="TPS_OM_transporter"/>
</dbReference>
<dbReference type="Gene3D" id="2.40.160.50">
    <property type="entry name" value="membrane protein fhac: a member of the omp85/tpsb transporter family"/>
    <property type="match status" value="1"/>
</dbReference>
<evidence type="ECO:0000259" key="12">
    <source>
        <dbReference type="Pfam" id="PF17287"/>
    </source>
</evidence>
<evidence type="ECO:0000256" key="1">
    <source>
        <dbReference type="ARBA" id="ARBA00004442"/>
    </source>
</evidence>
<comment type="similarity">
    <text evidence="2">Belongs to the TPS (TC 1.B.20) family.</text>
</comment>
<dbReference type="Pfam" id="PF03865">
    <property type="entry name" value="ShlB"/>
    <property type="match status" value="1"/>
</dbReference>
<dbReference type="eggNOG" id="COG2831">
    <property type="taxonomic scope" value="Bacteria"/>
</dbReference>
<keyword evidence="3" id="KW-1134">Transmembrane beta strand</keyword>
<proteinExistence type="inferred from homology"/>
<protein>
    <submittedName>
        <fullName evidence="13">Hemolysin activator HlyB</fullName>
    </submittedName>
</protein>
<evidence type="ECO:0000256" key="6">
    <source>
        <dbReference type="ARBA" id="ARBA00023136"/>
    </source>
</evidence>
<evidence type="ECO:0000313" key="13">
    <source>
        <dbReference type="EMBL" id="ABE48754.1"/>
    </source>
</evidence>
<name>Q1H433_METFK</name>
<sequence length="572" mass="62792">MLPSRYGLWALLILLYASPSSAAIEPIDTSAQEQLQQQERLRILRQQQETAPDARQPGLHPSAPLAYPTEESPCFTIRQISLEGEHTDLFQFALQSVLQGEHLAIGRCLGAQGINTVMSHMQNTLVAQGFVTTRILAGSQDLSNGHLRLTVIPGKVRQIRFAPDSSPRIRYGNALPIAPGNILNLRAIEQGLENLKRSPTSDADIQIEPAKGNAQPGESDLVIRYHQALPFRITFSADDGGFDSTGKYQGGVTLSGDNLLGLSDLLYINLNQDLGGGDRGSRGSHGKTLHYSIPFGHWLLGATGSNYRYHQEVAGLNQSYLYSGRTQNAEFRLSRMVYRSAVNKTQISAGSFFRKSFNYVDDTEVEVQRRRTAGWALGVNQSWYLGQAILDYTFTFRRGTGAQQALKAPEEAFGEGTSRMEVLTADISFMTPLFFLAPWGSQSLRYAANIRAQSNFTPLTPQDRFAIGNRYTVRGFDGQLTLSADHGWFIRNDFSAMLGQSGQALYLGLDYGEVGGPSSDLLIGKQLAGAVLGMRGGYKGLSYDLFLGKPVKKPDGFETASTTAGFNFNWSF</sequence>
<keyword evidence="9" id="KW-0732">Signal</keyword>
<dbReference type="InterPro" id="IPR005565">
    <property type="entry name" value="Hemolysn_activator_HlyB_C"/>
</dbReference>
<gene>
    <name evidence="13" type="ordered locus">Mfla_0484</name>
</gene>
<keyword evidence="7" id="KW-0998">Cell outer membrane</keyword>
<feature type="domain" description="Polypeptide-transport-associated ShlB-type" evidence="11">
    <location>
        <begin position="75"/>
        <end position="154"/>
    </location>
</feature>
<keyword evidence="6" id="KW-0472">Membrane</keyword>
<evidence type="ECO:0000256" key="5">
    <source>
        <dbReference type="ARBA" id="ARBA00023065"/>
    </source>
</evidence>
<accession>Q1H433</accession>
<dbReference type="STRING" id="265072.Mfla_0484"/>
<keyword evidence="14" id="KW-1185">Reference proteome</keyword>
<dbReference type="PANTHER" id="PTHR34597:SF3">
    <property type="entry name" value="OUTER MEMBRANE TRANSPORTER CDIB"/>
    <property type="match status" value="1"/>
</dbReference>
<feature type="signal peptide" evidence="9">
    <location>
        <begin position="1"/>
        <end position="22"/>
    </location>
</feature>
<dbReference type="Pfam" id="PF08479">
    <property type="entry name" value="POTRA_2"/>
    <property type="match status" value="1"/>
</dbReference>
<keyword evidence="5" id="KW-0406">Ion transport</keyword>
<feature type="chain" id="PRO_5004189658" evidence="9">
    <location>
        <begin position="23"/>
        <end position="572"/>
    </location>
</feature>
<dbReference type="RefSeq" id="WP_011478851.1">
    <property type="nucleotide sequence ID" value="NC_007947.1"/>
</dbReference>
<dbReference type="PANTHER" id="PTHR34597">
    <property type="entry name" value="SLR1661 PROTEIN"/>
    <property type="match status" value="1"/>
</dbReference>
<dbReference type="HOGENOM" id="CLU_020581_2_0_4"/>
<comment type="subcellular location">
    <subcellularLocation>
        <location evidence="1">Cell outer membrane</location>
    </subcellularLocation>
</comment>
<evidence type="ECO:0000259" key="11">
    <source>
        <dbReference type="Pfam" id="PF08479"/>
    </source>
</evidence>
<evidence type="ECO:0000256" key="3">
    <source>
        <dbReference type="ARBA" id="ARBA00022452"/>
    </source>
</evidence>
<reference evidence="13 14" key="1">
    <citation type="submission" date="2006-03" db="EMBL/GenBank/DDBJ databases">
        <title>Complete sequence of Methylobacillus flagellatus KT.</title>
        <authorList>
            <consortium name="US DOE Joint Genome Institute"/>
            <person name="Copeland A."/>
            <person name="Lucas S."/>
            <person name="Lapidus A."/>
            <person name="Barry K."/>
            <person name="Detter J.C."/>
            <person name="Glavina del Rio T."/>
            <person name="Hammon N."/>
            <person name="Israni S."/>
            <person name="Dalin E."/>
            <person name="Tice H."/>
            <person name="Pitluck S."/>
            <person name="Brettin T."/>
            <person name="Bruce D."/>
            <person name="Han C."/>
            <person name="Tapia R."/>
            <person name="Saunders E."/>
            <person name="Gilna P."/>
            <person name="Schmutz J."/>
            <person name="Larimer F."/>
            <person name="Land M."/>
            <person name="Kyrpides N."/>
            <person name="Anderson I."/>
            <person name="Richardson P."/>
        </authorList>
    </citation>
    <scope>NUCLEOTIDE SEQUENCE [LARGE SCALE GENOMIC DNA]</scope>
    <source>
        <strain evidence="14">KT / ATCC 51484 / DSM 6875</strain>
    </source>
</reference>
<dbReference type="Gene3D" id="3.10.20.310">
    <property type="entry name" value="membrane protein fhac"/>
    <property type="match status" value="1"/>
</dbReference>
<dbReference type="GO" id="GO:0006811">
    <property type="term" value="P:monoatomic ion transport"/>
    <property type="evidence" value="ECO:0007669"/>
    <property type="project" value="UniProtKB-KW"/>
</dbReference>
<dbReference type="InterPro" id="IPR027282">
    <property type="entry name" value="TPS"/>
</dbReference>
<dbReference type="OrthoDB" id="290122at2"/>
<dbReference type="GO" id="GO:0008320">
    <property type="term" value="F:protein transmembrane transporter activity"/>
    <property type="evidence" value="ECO:0007669"/>
    <property type="project" value="TreeGrafter"/>
</dbReference>
<dbReference type="Pfam" id="PF17287">
    <property type="entry name" value="POTRA_3"/>
    <property type="match status" value="1"/>
</dbReference>
<feature type="domain" description="Haemolysin activator HlyB C-terminal" evidence="10">
    <location>
        <begin position="217"/>
        <end position="536"/>
    </location>
</feature>
<keyword evidence="5" id="KW-0813">Transport</keyword>
<feature type="domain" description="ShlB POTRA" evidence="12">
    <location>
        <begin position="155"/>
        <end position="209"/>
    </location>
</feature>